<evidence type="ECO:0000256" key="2">
    <source>
        <dbReference type="ARBA" id="ARBA00023277"/>
    </source>
</evidence>
<evidence type="ECO:0000256" key="4">
    <source>
        <dbReference type="ARBA" id="ARBA00047208"/>
    </source>
</evidence>
<accession>A0A2V1HT12</accession>
<comment type="caution">
    <text evidence="6">The sequence shown here is derived from an EMBL/GenBank/DDBJ whole genome shotgun (WGS) entry which is preliminary data.</text>
</comment>
<evidence type="ECO:0000313" key="6">
    <source>
        <dbReference type="EMBL" id="PVZ95746.1"/>
    </source>
</evidence>
<sequence length="135" mass="14879">MTRPELLLGPDAAVAGPGGLEVRIRQPWYRSLPLTSVLGVTVAIDGEDVPADAIRLRVNGRSRTFDELAEVWDEVWFIQDEGAVEIAGVERAAGDDVDVSVEIELRFPYIIIDGVGPLTRRTDARRTLSVQENRP</sequence>
<dbReference type="GO" id="GO:0016829">
    <property type="term" value="F:lyase activity"/>
    <property type="evidence" value="ECO:0007669"/>
    <property type="project" value="UniProtKB-KW"/>
</dbReference>
<dbReference type="AlphaFoldDB" id="A0A2V1HT12"/>
<dbReference type="OrthoDB" id="1494151at2"/>
<gene>
    <name evidence="6" type="ORF">DDQ50_04505</name>
</gene>
<keyword evidence="7" id="KW-1185">Reference proteome</keyword>
<reference evidence="6 7" key="1">
    <citation type="submission" date="2018-05" db="EMBL/GenBank/DDBJ databases">
        <title>Amnibacterium sp. M8JJ-5, whole genome shotgun sequence.</title>
        <authorList>
            <person name="Tuo L."/>
        </authorList>
    </citation>
    <scope>NUCLEOTIDE SEQUENCE [LARGE SCALE GENOMIC DNA]</scope>
    <source>
        <strain evidence="6 7">M8JJ-5</strain>
    </source>
</reference>
<proteinExistence type="inferred from homology"/>
<keyword evidence="2" id="KW-0119">Carbohydrate metabolism</keyword>
<dbReference type="Proteomes" id="UP000244893">
    <property type="component" value="Unassembled WGS sequence"/>
</dbReference>
<evidence type="ECO:0000259" key="5">
    <source>
        <dbReference type="Pfam" id="PF19906"/>
    </source>
</evidence>
<keyword evidence="1" id="KW-0456">Lyase</keyword>
<protein>
    <recommendedName>
        <fullName evidence="4">C-deglycosylation enzyme beta subunit</fullName>
    </recommendedName>
</protein>
<evidence type="ECO:0000256" key="1">
    <source>
        <dbReference type="ARBA" id="ARBA00023239"/>
    </source>
</evidence>
<comment type="similarity">
    <text evidence="3">Belongs to the C-glycoside deglycosidase beta subunit family.</text>
</comment>
<dbReference type="Pfam" id="PF19906">
    <property type="entry name" value="CGDB"/>
    <property type="match status" value="1"/>
</dbReference>
<evidence type="ECO:0000256" key="3">
    <source>
        <dbReference type="ARBA" id="ARBA00046336"/>
    </source>
</evidence>
<feature type="domain" description="C-glycoside deglycosidase beta subunit" evidence="5">
    <location>
        <begin position="19"/>
        <end position="109"/>
    </location>
</feature>
<name>A0A2V1HT12_9MICO</name>
<dbReference type="InterPro" id="IPR045959">
    <property type="entry name" value="CGDB"/>
</dbReference>
<dbReference type="RefSeq" id="WP_116755481.1">
    <property type="nucleotide sequence ID" value="NZ_JBHUEX010000001.1"/>
</dbReference>
<evidence type="ECO:0000313" key="7">
    <source>
        <dbReference type="Proteomes" id="UP000244893"/>
    </source>
</evidence>
<organism evidence="6 7">
    <name type="scientific">Amnibacterium flavum</name>
    <dbReference type="NCBI Taxonomy" id="2173173"/>
    <lineage>
        <taxon>Bacteria</taxon>
        <taxon>Bacillati</taxon>
        <taxon>Actinomycetota</taxon>
        <taxon>Actinomycetes</taxon>
        <taxon>Micrococcales</taxon>
        <taxon>Microbacteriaceae</taxon>
        <taxon>Amnibacterium</taxon>
    </lineage>
</organism>
<dbReference type="EMBL" id="QEOP01000001">
    <property type="protein sequence ID" value="PVZ95746.1"/>
    <property type="molecule type" value="Genomic_DNA"/>
</dbReference>